<accession>A0A9D4XRA3</accession>
<dbReference type="AlphaFoldDB" id="A0A9D4XRA3"/>
<dbReference type="Proteomes" id="UP001058974">
    <property type="component" value="Chromosome 3"/>
</dbReference>
<protein>
    <submittedName>
        <fullName evidence="2">Uncharacterized protein</fullName>
    </submittedName>
</protein>
<feature type="region of interest" description="Disordered" evidence="1">
    <location>
        <begin position="256"/>
        <end position="308"/>
    </location>
</feature>
<feature type="compositionally biased region" description="Basic residues" evidence="1">
    <location>
        <begin position="89"/>
        <end position="101"/>
    </location>
</feature>
<feature type="compositionally biased region" description="Basic and acidic residues" evidence="1">
    <location>
        <begin position="225"/>
        <end position="236"/>
    </location>
</feature>
<dbReference type="EMBL" id="JAMSHJ010000003">
    <property type="protein sequence ID" value="KAI5423625.1"/>
    <property type="molecule type" value="Genomic_DNA"/>
</dbReference>
<comment type="caution">
    <text evidence="2">The sequence shown here is derived from an EMBL/GenBank/DDBJ whole genome shotgun (WGS) entry which is preliminary data.</text>
</comment>
<evidence type="ECO:0000256" key="1">
    <source>
        <dbReference type="SAM" id="MobiDB-lite"/>
    </source>
</evidence>
<organism evidence="2 3">
    <name type="scientific">Pisum sativum</name>
    <name type="common">Garden pea</name>
    <name type="synonym">Lathyrus oleraceus</name>
    <dbReference type="NCBI Taxonomy" id="3888"/>
    <lineage>
        <taxon>Eukaryota</taxon>
        <taxon>Viridiplantae</taxon>
        <taxon>Streptophyta</taxon>
        <taxon>Embryophyta</taxon>
        <taxon>Tracheophyta</taxon>
        <taxon>Spermatophyta</taxon>
        <taxon>Magnoliopsida</taxon>
        <taxon>eudicotyledons</taxon>
        <taxon>Gunneridae</taxon>
        <taxon>Pentapetalae</taxon>
        <taxon>rosids</taxon>
        <taxon>fabids</taxon>
        <taxon>Fabales</taxon>
        <taxon>Fabaceae</taxon>
        <taxon>Papilionoideae</taxon>
        <taxon>50 kb inversion clade</taxon>
        <taxon>NPAAA clade</taxon>
        <taxon>Hologalegina</taxon>
        <taxon>IRL clade</taxon>
        <taxon>Fabeae</taxon>
        <taxon>Lathyrus</taxon>
    </lineage>
</organism>
<dbReference type="Gramene" id="Psat03G0000900-T1">
    <property type="protein sequence ID" value="KAI5423625.1"/>
    <property type="gene ID" value="KIW84_030009"/>
</dbReference>
<proteinExistence type="predicted"/>
<feature type="compositionally biased region" description="Basic residues" evidence="1">
    <location>
        <begin position="215"/>
        <end position="224"/>
    </location>
</feature>
<feature type="region of interest" description="Disordered" evidence="1">
    <location>
        <begin position="207"/>
        <end position="239"/>
    </location>
</feature>
<keyword evidence="3" id="KW-1185">Reference proteome</keyword>
<evidence type="ECO:0000313" key="3">
    <source>
        <dbReference type="Proteomes" id="UP001058974"/>
    </source>
</evidence>
<gene>
    <name evidence="2" type="ORF">KIW84_030009</name>
</gene>
<sequence length="308" mass="33505">MAILLHNDIEGLNYNQSEVDGVNVSHAEVGVEVEGSEDNALDVNFEDSENDLGIDGEIVVDDEEVSTKGKAKGKAKGEENGKANGNTKGKSKGKAKGKGKSKGNVAGSNEGTGLLNIVNEGGVLEPNLRGLSDIEEYDSDNGEIIKDAFNMDADRVATLSCMKDQYLQIDDFVPNCYKKDLYEACYSSVIYPVNGEALWTKSDVVDLQPPPIKRQPGRPKKKRNREAGEMVRDETHLKRKNHGIKCNRCHKEGHNKATCKFPQPVVPPTQVAEGVSSQPPQPTVSSQSPSKKKKKKLQKGGKYVSSQP</sequence>
<feature type="region of interest" description="Disordered" evidence="1">
    <location>
        <begin position="34"/>
        <end position="53"/>
    </location>
</feature>
<feature type="region of interest" description="Disordered" evidence="1">
    <location>
        <begin position="59"/>
        <end position="110"/>
    </location>
</feature>
<feature type="compositionally biased region" description="Low complexity" evidence="1">
    <location>
        <begin position="274"/>
        <end position="289"/>
    </location>
</feature>
<name>A0A9D4XRA3_PEA</name>
<feature type="compositionally biased region" description="Basic residues" evidence="1">
    <location>
        <begin position="290"/>
        <end position="299"/>
    </location>
</feature>
<evidence type="ECO:0000313" key="2">
    <source>
        <dbReference type="EMBL" id="KAI5423625.1"/>
    </source>
</evidence>
<reference evidence="2 3" key="1">
    <citation type="journal article" date="2022" name="Nat. Genet.">
        <title>Improved pea reference genome and pan-genome highlight genomic features and evolutionary characteristics.</title>
        <authorList>
            <person name="Yang T."/>
            <person name="Liu R."/>
            <person name="Luo Y."/>
            <person name="Hu S."/>
            <person name="Wang D."/>
            <person name="Wang C."/>
            <person name="Pandey M.K."/>
            <person name="Ge S."/>
            <person name="Xu Q."/>
            <person name="Li N."/>
            <person name="Li G."/>
            <person name="Huang Y."/>
            <person name="Saxena R.K."/>
            <person name="Ji Y."/>
            <person name="Li M."/>
            <person name="Yan X."/>
            <person name="He Y."/>
            <person name="Liu Y."/>
            <person name="Wang X."/>
            <person name="Xiang C."/>
            <person name="Varshney R.K."/>
            <person name="Ding H."/>
            <person name="Gao S."/>
            <person name="Zong X."/>
        </authorList>
    </citation>
    <scope>NUCLEOTIDE SEQUENCE [LARGE SCALE GENOMIC DNA]</scope>
    <source>
        <strain evidence="2 3">cv. Zhongwan 6</strain>
    </source>
</reference>